<dbReference type="AlphaFoldDB" id="A0A420EMU5"/>
<feature type="chain" id="PRO_5019491719" evidence="1">
    <location>
        <begin position="41"/>
        <end position="357"/>
    </location>
</feature>
<dbReference type="OrthoDB" id="9804723at2"/>
<dbReference type="RefSeq" id="WP_120324376.1">
    <property type="nucleotide sequence ID" value="NZ_RAPF01000003.1"/>
</dbReference>
<dbReference type="GO" id="GO:0046464">
    <property type="term" value="P:acylglycerol catabolic process"/>
    <property type="evidence" value="ECO:0007669"/>
    <property type="project" value="TreeGrafter"/>
</dbReference>
<proteinExistence type="predicted"/>
<dbReference type="PRINTS" id="PR00111">
    <property type="entry name" value="ABHYDROLASE"/>
</dbReference>
<dbReference type="SUPFAM" id="SSF53474">
    <property type="entry name" value="alpha/beta-Hydrolases"/>
    <property type="match status" value="1"/>
</dbReference>
<organism evidence="3 4">
    <name type="scientific">Altericroceibacterium spongiae</name>
    <dbReference type="NCBI Taxonomy" id="2320269"/>
    <lineage>
        <taxon>Bacteria</taxon>
        <taxon>Pseudomonadati</taxon>
        <taxon>Pseudomonadota</taxon>
        <taxon>Alphaproteobacteria</taxon>
        <taxon>Sphingomonadales</taxon>
        <taxon>Erythrobacteraceae</taxon>
        <taxon>Altericroceibacterium</taxon>
    </lineage>
</organism>
<dbReference type="Gene3D" id="3.40.50.1820">
    <property type="entry name" value="alpha/beta hydrolase"/>
    <property type="match status" value="1"/>
</dbReference>
<dbReference type="InterPro" id="IPR000073">
    <property type="entry name" value="AB_hydrolase_1"/>
</dbReference>
<dbReference type="PANTHER" id="PTHR43798">
    <property type="entry name" value="MONOACYLGLYCEROL LIPASE"/>
    <property type="match status" value="1"/>
</dbReference>
<feature type="domain" description="AB hydrolase-1" evidence="2">
    <location>
        <begin position="88"/>
        <end position="212"/>
    </location>
</feature>
<reference evidence="3 4" key="1">
    <citation type="submission" date="2018-09" db="EMBL/GenBank/DDBJ databases">
        <title>Altererythrobacter spongiae sp. nov., isolated from a marine sponge.</title>
        <authorList>
            <person name="Zhuang L."/>
            <person name="Luo L."/>
        </authorList>
    </citation>
    <scope>NUCLEOTIDE SEQUENCE [LARGE SCALE GENOMIC DNA]</scope>
    <source>
        <strain evidence="3 4">HN-Y73</strain>
    </source>
</reference>
<dbReference type="InterPro" id="IPR050266">
    <property type="entry name" value="AB_hydrolase_sf"/>
</dbReference>
<evidence type="ECO:0000259" key="2">
    <source>
        <dbReference type="Pfam" id="PF00561"/>
    </source>
</evidence>
<comment type="caution">
    <text evidence="3">The sequence shown here is derived from an EMBL/GenBank/DDBJ whole genome shotgun (WGS) entry which is preliminary data.</text>
</comment>
<dbReference type="PANTHER" id="PTHR43798:SF33">
    <property type="entry name" value="HYDROLASE, PUTATIVE (AFU_ORTHOLOGUE AFUA_2G14860)-RELATED"/>
    <property type="match status" value="1"/>
</dbReference>
<dbReference type="Proteomes" id="UP000284395">
    <property type="component" value="Unassembled WGS sequence"/>
</dbReference>
<dbReference type="EMBL" id="RAPF01000003">
    <property type="protein sequence ID" value="RKF21971.1"/>
    <property type="molecule type" value="Genomic_DNA"/>
</dbReference>
<dbReference type="GO" id="GO:0016020">
    <property type="term" value="C:membrane"/>
    <property type="evidence" value="ECO:0007669"/>
    <property type="project" value="TreeGrafter"/>
</dbReference>
<evidence type="ECO:0000313" key="4">
    <source>
        <dbReference type="Proteomes" id="UP000284395"/>
    </source>
</evidence>
<keyword evidence="1" id="KW-0732">Signal</keyword>
<gene>
    <name evidence="3" type="ORF">D6851_08155</name>
</gene>
<dbReference type="InterPro" id="IPR029058">
    <property type="entry name" value="AB_hydrolase_fold"/>
</dbReference>
<evidence type="ECO:0000313" key="3">
    <source>
        <dbReference type="EMBL" id="RKF21971.1"/>
    </source>
</evidence>
<dbReference type="GO" id="GO:0047372">
    <property type="term" value="F:monoacylglycerol lipase activity"/>
    <property type="evidence" value="ECO:0007669"/>
    <property type="project" value="TreeGrafter"/>
</dbReference>
<dbReference type="Pfam" id="PF00561">
    <property type="entry name" value="Abhydrolase_1"/>
    <property type="match status" value="1"/>
</dbReference>
<feature type="signal peptide" evidence="1">
    <location>
        <begin position="1"/>
        <end position="40"/>
    </location>
</feature>
<keyword evidence="4" id="KW-1185">Reference proteome</keyword>
<evidence type="ECO:0000256" key="1">
    <source>
        <dbReference type="SAM" id="SignalP"/>
    </source>
</evidence>
<sequence length="357" mass="39771">MHENIVSNAVDGLFMKIINRKFLMVITASMLLSFPSIAQAHDSITPLGANLEGFDYPWVVRQMPVQIGSQQGQMSYMAPQPDLSNGETVVLLHGKNFCGATWEHTANRLLRDGYRVLLPDQVGFCKSSKPQDAQYTFAMLANFTRQLIEQNSNGPVTLVGHSTGGMLAMHITYMYPELIRHLVLINPLGLTDRMAEGVPYKPLSELYAAQRKVNYDSIRSYQLNTYYHGHWKSRYDRWVKMLVGQYAGSGGDKVALAQAKLSEMILTQPISQHLDRLTMPVTLMVGMKDTTTFGKGQAPADVQERLKPIPDLVGQAISRMPDATLIAFEELGHSPQVEAPERFEAALTEALVSRSVE</sequence>
<name>A0A420EMU5_9SPHN</name>
<keyword evidence="3" id="KW-0378">Hydrolase</keyword>
<accession>A0A420EMU5</accession>
<protein>
    <submittedName>
        <fullName evidence="3">Alpha/beta hydrolase</fullName>
    </submittedName>
</protein>